<comment type="similarity">
    <text evidence="2">Belongs to the Nudix hydrolase family.</text>
</comment>
<organism evidence="4 5">
    <name type="scientific">Pseudodesulfovibrio nedwellii</name>
    <dbReference type="NCBI Taxonomy" id="2973072"/>
    <lineage>
        <taxon>Bacteria</taxon>
        <taxon>Pseudomonadati</taxon>
        <taxon>Thermodesulfobacteriota</taxon>
        <taxon>Desulfovibrionia</taxon>
        <taxon>Desulfovibrionales</taxon>
        <taxon>Desulfovibrionaceae</taxon>
    </lineage>
</organism>
<dbReference type="Proteomes" id="UP001317742">
    <property type="component" value="Chromosome"/>
</dbReference>
<dbReference type="PANTHER" id="PTHR43736">
    <property type="entry name" value="ADP-RIBOSE PYROPHOSPHATASE"/>
    <property type="match status" value="1"/>
</dbReference>
<dbReference type="CDD" id="cd18873">
    <property type="entry name" value="NUDIX_NadM_like"/>
    <property type="match status" value="1"/>
</dbReference>
<evidence type="ECO:0000256" key="1">
    <source>
        <dbReference type="ARBA" id="ARBA00022801"/>
    </source>
</evidence>
<dbReference type="PANTHER" id="PTHR43736:SF1">
    <property type="entry name" value="DIHYDRONEOPTERIN TRIPHOSPHATE DIPHOSPHATASE"/>
    <property type="match status" value="1"/>
</dbReference>
<dbReference type="PROSITE" id="PS00893">
    <property type="entry name" value="NUDIX_BOX"/>
    <property type="match status" value="1"/>
</dbReference>
<reference evidence="4 5" key="1">
    <citation type="submission" date="2022-08" db="EMBL/GenBank/DDBJ databases">
        <title>Genome Sequence of the sulphate-reducing bacterium, Pseudodesulfovibrio sp. SYK.</title>
        <authorList>
            <person name="Kondo R."/>
            <person name="Kataoka T."/>
        </authorList>
    </citation>
    <scope>NUCLEOTIDE SEQUENCE [LARGE SCALE GENOMIC DNA]</scope>
    <source>
        <strain evidence="4 5">SYK</strain>
    </source>
</reference>
<evidence type="ECO:0000313" key="4">
    <source>
        <dbReference type="EMBL" id="BDQ39012.1"/>
    </source>
</evidence>
<dbReference type="SUPFAM" id="SSF55811">
    <property type="entry name" value="Nudix"/>
    <property type="match status" value="1"/>
</dbReference>
<dbReference type="EMBL" id="AP026709">
    <property type="protein sequence ID" value="BDQ39012.1"/>
    <property type="molecule type" value="Genomic_DNA"/>
</dbReference>
<evidence type="ECO:0000256" key="2">
    <source>
        <dbReference type="RuleBase" id="RU003476"/>
    </source>
</evidence>
<dbReference type="InterPro" id="IPR020476">
    <property type="entry name" value="Nudix_hydrolase"/>
</dbReference>
<proteinExistence type="inferred from homology"/>
<dbReference type="PRINTS" id="PR00502">
    <property type="entry name" value="NUDIXFAMILY"/>
</dbReference>
<keyword evidence="5" id="KW-1185">Reference proteome</keyword>
<evidence type="ECO:0000259" key="3">
    <source>
        <dbReference type="PROSITE" id="PS51462"/>
    </source>
</evidence>
<feature type="domain" description="Nudix hydrolase" evidence="3">
    <location>
        <begin position="19"/>
        <end position="148"/>
    </location>
</feature>
<accession>A0ABM8B5K0</accession>
<dbReference type="Pfam" id="PF00293">
    <property type="entry name" value="NUDIX"/>
    <property type="match status" value="1"/>
</dbReference>
<dbReference type="InterPro" id="IPR020084">
    <property type="entry name" value="NUDIX_hydrolase_CS"/>
</dbReference>
<keyword evidence="1 2" id="KW-0378">Hydrolase</keyword>
<dbReference type="RefSeq" id="WP_281761494.1">
    <property type="nucleotide sequence ID" value="NZ_AP026709.1"/>
</dbReference>
<dbReference type="InterPro" id="IPR000086">
    <property type="entry name" value="NUDIX_hydrolase_dom"/>
</dbReference>
<name>A0ABM8B5K0_9BACT</name>
<dbReference type="Gene3D" id="3.90.79.10">
    <property type="entry name" value="Nucleoside Triphosphate Pyrophosphohydrolase"/>
    <property type="match status" value="1"/>
</dbReference>
<dbReference type="GO" id="GO:0016787">
    <property type="term" value="F:hydrolase activity"/>
    <property type="evidence" value="ECO:0007669"/>
    <property type="project" value="UniProtKB-KW"/>
</dbReference>
<gene>
    <name evidence="4" type="ORF">SYK_33720</name>
</gene>
<sequence length="165" mass="17902">MVKIRPCPHCGEEIEVYRNPTPTVDVVILMSSAEGDGVVLVERKNPPLGWALPGGFVDYGESCEDAAIREMKEETGLDVELMGLLGVYSDPERDKRQHTMSVVYIGVPKDPSALAAGDDAAKAEVFPLGEWPELTFDHNKILGDFMTYVSENGGEGCVDGFPTQA</sequence>
<dbReference type="InterPro" id="IPR015797">
    <property type="entry name" value="NUDIX_hydrolase-like_dom_sf"/>
</dbReference>
<evidence type="ECO:0000313" key="5">
    <source>
        <dbReference type="Proteomes" id="UP001317742"/>
    </source>
</evidence>
<protein>
    <submittedName>
        <fullName evidence="4">NUDIX hydrolase</fullName>
    </submittedName>
</protein>
<dbReference type="PROSITE" id="PS51462">
    <property type="entry name" value="NUDIX"/>
    <property type="match status" value="1"/>
</dbReference>